<feature type="coiled-coil region" evidence="1">
    <location>
        <begin position="102"/>
        <end position="185"/>
    </location>
</feature>
<evidence type="ECO:0000256" key="2">
    <source>
        <dbReference type="SAM" id="MobiDB-lite"/>
    </source>
</evidence>
<protein>
    <submittedName>
        <fullName evidence="3">Uncharacterized protein</fullName>
    </submittedName>
</protein>
<dbReference type="Proteomes" id="UP000688137">
    <property type="component" value="Unassembled WGS sequence"/>
</dbReference>
<comment type="caution">
    <text evidence="3">The sequence shown here is derived from an EMBL/GenBank/DDBJ whole genome shotgun (WGS) entry which is preliminary data.</text>
</comment>
<sequence length="405" mass="47438">MQKRQSHNKIPSEVVQSNNYYFMPKSLRSSQTSADNLEIKKVQSTTNVDQFEPLYNPEKLLMNTHQQNKVQQSNQELQQALHYSEQNNQYLSRYHQQLLQNNVDLQSLYNKSEMENKKLLNELKLLQNRISLRENELKQAQENGVEYIKDIAQLKIQIQKLNSTLNKLTEENEQFKEQLNVTGTQTLLLEKGLSSRRDLNQQNEFNFSESRQSENSRQQQSQKDSNIQINSVITHDNISNYQNQILQYQKELTEKNLLIASLQQQVKNLTEFQRQLMTKSPKKLQNKGIKSQIQSSPQQTPIQTLRNNNDSQIMSNKNLLQLIDEQYKPNFQLHRTRQSDEFDVAPSIKSSITNSKSKQELQQIYKKINQSTIYTAGLYSSLLDYQYLSNIKLLNSSCTKDTLQH</sequence>
<evidence type="ECO:0000256" key="1">
    <source>
        <dbReference type="SAM" id="Coils"/>
    </source>
</evidence>
<dbReference type="EMBL" id="CAJJDM010000012">
    <property type="protein sequence ID" value="CAD8050667.1"/>
    <property type="molecule type" value="Genomic_DNA"/>
</dbReference>
<reference evidence="3" key="1">
    <citation type="submission" date="2021-01" db="EMBL/GenBank/DDBJ databases">
        <authorList>
            <consortium name="Genoscope - CEA"/>
            <person name="William W."/>
        </authorList>
    </citation>
    <scope>NUCLEOTIDE SEQUENCE</scope>
</reference>
<name>A0A8S1K774_PARPR</name>
<dbReference type="AlphaFoldDB" id="A0A8S1K774"/>
<keyword evidence="4" id="KW-1185">Reference proteome</keyword>
<keyword evidence="1" id="KW-0175">Coiled coil</keyword>
<gene>
    <name evidence="3" type="ORF">PPRIM_AZ9-3.1.T0170172</name>
</gene>
<accession>A0A8S1K774</accession>
<feature type="region of interest" description="Disordered" evidence="2">
    <location>
        <begin position="204"/>
        <end position="226"/>
    </location>
</feature>
<evidence type="ECO:0000313" key="3">
    <source>
        <dbReference type="EMBL" id="CAD8050667.1"/>
    </source>
</evidence>
<feature type="compositionally biased region" description="Low complexity" evidence="2">
    <location>
        <begin position="204"/>
        <end position="222"/>
    </location>
</feature>
<dbReference type="OMA" id="NNDSQIM"/>
<evidence type="ECO:0000313" key="4">
    <source>
        <dbReference type="Proteomes" id="UP000688137"/>
    </source>
</evidence>
<feature type="coiled-coil region" evidence="1">
    <location>
        <begin position="238"/>
        <end position="265"/>
    </location>
</feature>
<organism evidence="3 4">
    <name type="scientific">Paramecium primaurelia</name>
    <dbReference type="NCBI Taxonomy" id="5886"/>
    <lineage>
        <taxon>Eukaryota</taxon>
        <taxon>Sar</taxon>
        <taxon>Alveolata</taxon>
        <taxon>Ciliophora</taxon>
        <taxon>Intramacronucleata</taxon>
        <taxon>Oligohymenophorea</taxon>
        <taxon>Peniculida</taxon>
        <taxon>Parameciidae</taxon>
        <taxon>Paramecium</taxon>
    </lineage>
</organism>
<feature type="compositionally biased region" description="Low complexity" evidence="2">
    <location>
        <begin position="291"/>
        <end position="301"/>
    </location>
</feature>
<proteinExistence type="predicted"/>
<feature type="region of interest" description="Disordered" evidence="2">
    <location>
        <begin position="279"/>
        <end position="301"/>
    </location>
</feature>